<dbReference type="GO" id="GO:0005737">
    <property type="term" value="C:cytoplasm"/>
    <property type="evidence" value="ECO:0007669"/>
    <property type="project" value="TreeGrafter"/>
</dbReference>
<evidence type="ECO:0000259" key="11">
    <source>
        <dbReference type="PROSITE" id="PS51352"/>
    </source>
</evidence>
<organism evidence="12 13">
    <name type="scientific">Nannochloropsis gaditana</name>
    <dbReference type="NCBI Taxonomy" id="72520"/>
    <lineage>
        <taxon>Eukaryota</taxon>
        <taxon>Sar</taxon>
        <taxon>Stramenopiles</taxon>
        <taxon>Ochrophyta</taxon>
        <taxon>Eustigmatophyceae</taxon>
        <taxon>Eustigmatales</taxon>
        <taxon>Monodopsidaceae</taxon>
        <taxon>Nannochloropsis</taxon>
    </lineage>
</organism>
<name>W7T749_9STRA</name>
<evidence type="ECO:0000256" key="4">
    <source>
        <dbReference type="ARBA" id="ARBA00023002"/>
    </source>
</evidence>
<dbReference type="InterPro" id="IPR013766">
    <property type="entry name" value="Thioredoxin_domain"/>
</dbReference>
<dbReference type="EC" id="1.11.1.24" evidence="1"/>
<keyword evidence="5" id="KW-1015">Disulfide bond</keyword>
<protein>
    <recommendedName>
        <fullName evidence="1">thioredoxin-dependent peroxiredoxin</fullName>
        <ecNumber evidence="1">1.11.1.24</ecNumber>
    </recommendedName>
    <alternativeName>
        <fullName evidence="7">Thioredoxin peroxidase</fullName>
    </alternativeName>
</protein>
<keyword evidence="6" id="KW-0676">Redox-active center</keyword>
<dbReference type="Gene3D" id="3.40.30.10">
    <property type="entry name" value="Glutaredoxin"/>
    <property type="match status" value="1"/>
</dbReference>
<dbReference type="SUPFAM" id="SSF52833">
    <property type="entry name" value="Thioredoxin-like"/>
    <property type="match status" value="1"/>
</dbReference>
<evidence type="ECO:0000313" key="12">
    <source>
        <dbReference type="EMBL" id="EWM22317.1"/>
    </source>
</evidence>
<sequence length="291" mass="31012">MRACAEEGCYMAVPLFDSHALCSPSGQIHYVAPTSMKLSSMFTLPATSLLLTVLVGAPCLSHAYIRPLHMSQSQPQQSMSQPAASSPSTSSATSPTFLAGIDRRNLLTKGFLGGAAAAFTGTFTLTTGAQKAGADVPAEGIEAPDFSLPSSLGKPLSLADLTKGGKYTVLYFFPQVFTSSCTLEAKAFQRDIDNYKKLNAQIVGVSVDESDKQTDFKSECGLDFILLSDKGAKVSEAYGSALDIPFLGRFSNRQTYIISPDGKLVKVFTNVESKVKKHSEEVLEALKALQA</sequence>
<reference evidence="12 13" key="1">
    <citation type="journal article" date="2014" name="Mol. Plant">
        <title>Chromosome Scale Genome Assembly and Transcriptome Profiling of Nannochloropsis gaditana in Nitrogen Depletion.</title>
        <authorList>
            <person name="Corteggiani Carpinelli E."/>
            <person name="Telatin A."/>
            <person name="Vitulo N."/>
            <person name="Forcato C."/>
            <person name="D'Angelo M."/>
            <person name="Schiavon R."/>
            <person name="Vezzi A."/>
            <person name="Giacometti G.M."/>
            <person name="Morosinotto T."/>
            <person name="Valle G."/>
        </authorList>
    </citation>
    <scope>NUCLEOTIDE SEQUENCE [LARGE SCALE GENOMIC DNA]</scope>
    <source>
        <strain evidence="12 13">B-31</strain>
    </source>
</reference>
<comment type="caution">
    <text evidence="12">The sequence shown here is derived from an EMBL/GenBank/DDBJ whole genome shotgun (WGS) entry which is preliminary data.</text>
</comment>
<dbReference type="EMBL" id="AZIL01002200">
    <property type="protein sequence ID" value="EWM22317.1"/>
    <property type="molecule type" value="Genomic_DNA"/>
</dbReference>
<dbReference type="OrthoDB" id="185659at2759"/>
<evidence type="ECO:0000256" key="1">
    <source>
        <dbReference type="ARBA" id="ARBA00013017"/>
    </source>
</evidence>
<dbReference type="Pfam" id="PF00578">
    <property type="entry name" value="AhpC-TSA"/>
    <property type="match status" value="1"/>
</dbReference>
<dbReference type="GO" id="GO:0034599">
    <property type="term" value="P:cellular response to oxidative stress"/>
    <property type="evidence" value="ECO:0007669"/>
    <property type="project" value="TreeGrafter"/>
</dbReference>
<evidence type="ECO:0000256" key="9">
    <source>
        <dbReference type="ARBA" id="ARBA00049091"/>
    </source>
</evidence>
<dbReference type="Proteomes" id="UP000019335">
    <property type="component" value="Unassembled WGS sequence"/>
</dbReference>
<feature type="domain" description="Thioredoxin" evidence="11">
    <location>
        <begin position="137"/>
        <end position="291"/>
    </location>
</feature>
<dbReference type="GO" id="GO:0045454">
    <property type="term" value="P:cell redox homeostasis"/>
    <property type="evidence" value="ECO:0007669"/>
    <property type="project" value="TreeGrafter"/>
</dbReference>
<accession>W7T749</accession>
<proteinExistence type="inferred from homology"/>
<dbReference type="InterPro" id="IPR036249">
    <property type="entry name" value="Thioredoxin-like_sf"/>
</dbReference>
<evidence type="ECO:0000256" key="5">
    <source>
        <dbReference type="ARBA" id="ARBA00023157"/>
    </source>
</evidence>
<comment type="similarity">
    <text evidence="8">Belongs to the peroxiredoxin family. BCP/PrxQ subfamily.</text>
</comment>
<keyword evidence="4" id="KW-0560">Oxidoreductase</keyword>
<dbReference type="InterPro" id="IPR000866">
    <property type="entry name" value="AhpC/TSA"/>
</dbReference>
<evidence type="ECO:0000256" key="3">
    <source>
        <dbReference type="ARBA" id="ARBA00022862"/>
    </source>
</evidence>
<dbReference type="PANTHER" id="PTHR42801:SF4">
    <property type="entry name" value="AHPC_TSA FAMILY PROTEIN"/>
    <property type="match status" value="1"/>
</dbReference>
<dbReference type="PROSITE" id="PS51352">
    <property type="entry name" value="THIOREDOXIN_2"/>
    <property type="match status" value="1"/>
</dbReference>
<evidence type="ECO:0000256" key="10">
    <source>
        <dbReference type="SAM" id="MobiDB-lite"/>
    </source>
</evidence>
<dbReference type="GO" id="GO:0008379">
    <property type="term" value="F:thioredoxin peroxidase activity"/>
    <property type="evidence" value="ECO:0007669"/>
    <property type="project" value="TreeGrafter"/>
</dbReference>
<dbReference type="CDD" id="cd03017">
    <property type="entry name" value="PRX_BCP"/>
    <property type="match status" value="1"/>
</dbReference>
<dbReference type="AlphaFoldDB" id="W7T749"/>
<keyword evidence="3" id="KW-0049">Antioxidant</keyword>
<keyword evidence="13" id="KW-1185">Reference proteome</keyword>
<dbReference type="InterPro" id="IPR050924">
    <property type="entry name" value="Peroxiredoxin_BCP/PrxQ"/>
</dbReference>
<evidence type="ECO:0000256" key="7">
    <source>
        <dbReference type="ARBA" id="ARBA00032824"/>
    </source>
</evidence>
<evidence type="ECO:0000256" key="6">
    <source>
        <dbReference type="ARBA" id="ARBA00023284"/>
    </source>
</evidence>
<evidence type="ECO:0000256" key="2">
    <source>
        <dbReference type="ARBA" id="ARBA00022559"/>
    </source>
</evidence>
<keyword evidence="2" id="KW-0575">Peroxidase</keyword>
<evidence type="ECO:0000256" key="8">
    <source>
        <dbReference type="ARBA" id="ARBA00038489"/>
    </source>
</evidence>
<gene>
    <name evidence="12" type="ORF">Naga_100118g22</name>
</gene>
<dbReference type="PANTHER" id="PTHR42801">
    <property type="entry name" value="THIOREDOXIN-DEPENDENT PEROXIDE REDUCTASE"/>
    <property type="match status" value="1"/>
</dbReference>
<feature type="region of interest" description="Disordered" evidence="10">
    <location>
        <begin position="71"/>
        <end position="94"/>
    </location>
</feature>
<evidence type="ECO:0000313" key="13">
    <source>
        <dbReference type="Proteomes" id="UP000019335"/>
    </source>
</evidence>
<comment type="catalytic activity">
    <reaction evidence="9">
        <text>a hydroperoxide + [thioredoxin]-dithiol = an alcohol + [thioredoxin]-disulfide + H2O</text>
        <dbReference type="Rhea" id="RHEA:62620"/>
        <dbReference type="Rhea" id="RHEA-COMP:10698"/>
        <dbReference type="Rhea" id="RHEA-COMP:10700"/>
        <dbReference type="ChEBI" id="CHEBI:15377"/>
        <dbReference type="ChEBI" id="CHEBI:29950"/>
        <dbReference type="ChEBI" id="CHEBI:30879"/>
        <dbReference type="ChEBI" id="CHEBI:35924"/>
        <dbReference type="ChEBI" id="CHEBI:50058"/>
        <dbReference type="EC" id="1.11.1.24"/>
    </reaction>
</comment>